<dbReference type="InterPro" id="IPR009057">
    <property type="entry name" value="Homeodomain-like_sf"/>
</dbReference>
<dbReference type="InterPro" id="IPR036388">
    <property type="entry name" value="WH-like_DNA-bd_sf"/>
</dbReference>
<evidence type="ECO:0000259" key="5">
    <source>
        <dbReference type="PROSITE" id="PS51464"/>
    </source>
</evidence>
<dbReference type="GO" id="GO:0003677">
    <property type="term" value="F:DNA binding"/>
    <property type="evidence" value="ECO:0007669"/>
    <property type="project" value="UniProtKB-KW"/>
</dbReference>
<keyword evidence="3" id="KW-0804">Transcription</keyword>
<dbReference type="SUPFAM" id="SSF46689">
    <property type="entry name" value="Homeodomain-like"/>
    <property type="match status" value="1"/>
</dbReference>
<dbReference type="GO" id="GO:0003700">
    <property type="term" value="F:DNA-binding transcription factor activity"/>
    <property type="evidence" value="ECO:0007669"/>
    <property type="project" value="InterPro"/>
</dbReference>
<dbReference type="InterPro" id="IPR046348">
    <property type="entry name" value="SIS_dom_sf"/>
</dbReference>
<dbReference type="PANTHER" id="PTHR30514:SF18">
    <property type="entry name" value="RPIR-FAMILY TRANSCRIPTIONAL REGULATOR"/>
    <property type="match status" value="1"/>
</dbReference>
<accession>A0A1H1XRC6</accession>
<dbReference type="InterPro" id="IPR035472">
    <property type="entry name" value="RpiR-like_SIS"/>
</dbReference>
<proteinExistence type="predicted"/>
<dbReference type="Proteomes" id="UP000243904">
    <property type="component" value="Chromosome I"/>
</dbReference>
<dbReference type="GO" id="GO:0097367">
    <property type="term" value="F:carbohydrate derivative binding"/>
    <property type="evidence" value="ECO:0007669"/>
    <property type="project" value="InterPro"/>
</dbReference>
<dbReference type="GO" id="GO:1901135">
    <property type="term" value="P:carbohydrate derivative metabolic process"/>
    <property type="evidence" value="ECO:0007669"/>
    <property type="project" value="InterPro"/>
</dbReference>
<keyword evidence="2" id="KW-0238">DNA-binding</keyword>
<evidence type="ECO:0000256" key="1">
    <source>
        <dbReference type="ARBA" id="ARBA00023015"/>
    </source>
</evidence>
<keyword evidence="1" id="KW-0805">Transcription regulation</keyword>
<keyword evidence="7" id="KW-1185">Reference proteome</keyword>
<protein>
    <submittedName>
        <fullName evidence="6">Transcriptional regulator, RpiR family</fullName>
    </submittedName>
</protein>
<dbReference type="SUPFAM" id="SSF53697">
    <property type="entry name" value="SIS domain"/>
    <property type="match status" value="1"/>
</dbReference>
<dbReference type="Gene3D" id="3.40.50.10490">
    <property type="entry name" value="Glucose-6-phosphate isomerase like protein, domain 1"/>
    <property type="match status" value="1"/>
</dbReference>
<dbReference type="InterPro" id="IPR000281">
    <property type="entry name" value="HTH_RpiR"/>
</dbReference>
<gene>
    <name evidence="6" type="ORF">SAMN05444158_4449</name>
</gene>
<dbReference type="AlphaFoldDB" id="A0A1H1XRC6"/>
<dbReference type="PANTHER" id="PTHR30514">
    <property type="entry name" value="GLUCOKINASE"/>
    <property type="match status" value="1"/>
</dbReference>
<evidence type="ECO:0000256" key="2">
    <source>
        <dbReference type="ARBA" id="ARBA00023125"/>
    </source>
</evidence>
<dbReference type="PROSITE" id="PS51464">
    <property type="entry name" value="SIS"/>
    <property type="match status" value="1"/>
</dbReference>
<organism evidence="6 7">
    <name type="scientific">Bradyrhizobium canariense</name>
    <dbReference type="NCBI Taxonomy" id="255045"/>
    <lineage>
        <taxon>Bacteria</taxon>
        <taxon>Pseudomonadati</taxon>
        <taxon>Pseudomonadota</taxon>
        <taxon>Alphaproteobacteria</taxon>
        <taxon>Hyphomicrobiales</taxon>
        <taxon>Nitrobacteraceae</taxon>
        <taxon>Bradyrhizobium</taxon>
    </lineage>
</organism>
<dbReference type="RefSeq" id="WP_100384376.1">
    <property type="nucleotide sequence ID" value="NZ_LT629750.1"/>
</dbReference>
<evidence type="ECO:0000259" key="4">
    <source>
        <dbReference type="PROSITE" id="PS51071"/>
    </source>
</evidence>
<reference evidence="7" key="1">
    <citation type="submission" date="2016-10" db="EMBL/GenBank/DDBJ databases">
        <authorList>
            <person name="Varghese N."/>
            <person name="Submissions S."/>
        </authorList>
    </citation>
    <scope>NUCLEOTIDE SEQUENCE [LARGE SCALE GENOMIC DNA]</scope>
    <source>
        <strain evidence="7">GAS369</strain>
    </source>
</reference>
<dbReference type="Pfam" id="PF01418">
    <property type="entry name" value="HTH_6"/>
    <property type="match status" value="1"/>
</dbReference>
<dbReference type="InterPro" id="IPR047640">
    <property type="entry name" value="RpiR-like"/>
</dbReference>
<dbReference type="InterPro" id="IPR001347">
    <property type="entry name" value="SIS_dom"/>
</dbReference>
<evidence type="ECO:0000313" key="6">
    <source>
        <dbReference type="EMBL" id="SDT11770.1"/>
    </source>
</evidence>
<feature type="domain" description="HTH rpiR-type" evidence="4">
    <location>
        <begin position="6"/>
        <end position="82"/>
    </location>
</feature>
<sequence length="288" mass="31425">MKLQERTLLERLNVIERSLSVTHNKIATFLLKSGHKAAFLTAAEIASSVGASESTVVRFARMLGFHGYPELQDFLRQGLLETLSPVDRLIGSDEIKDKSKLVEHLADREISNLRAALETVDCKALQELVDAICAARTCYIVGLRSSRSPAVLLGHYLTKIAPKVTVIVSSDSMFEQLSWANEKDVLIAYSFPRYSKATVDAIQIAKSVGAPTSAITDSQNSPAAQLSDYSLIAPAISDFYGNSFVAAVAITNLLLAFCVHAQPDAVRQNLNRLEKVASLSERFVRLTG</sequence>
<dbReference type="Gene3D" id="1.10.10.10">
    <property type="entry name" value="Winged helix-like DNA-binding domain superfamily/Winged helix DNA-binding domain"/>
    <property type="match status" value="1"/>
</dbReference>
<dbReference type="EMBL" id="LT629750">
    <property type="protein sequence ID" value="SDT11770.1"/>
    <property type="molecule type" value="Genomic_DNA"/>
</dbReference>
<evidence type="ECO:0000256" key="3">
    <source>
        <dbReference type="ARBA" id="ARBA00023163"/>
    </source>
</evidence>
<evidence type="ECO:0000313" key="7">
    <source>
        <dbReference type="Proteomes" id="UP000243904"/>
    </source>
</evidence>
<dbReference type="Pfam" id="PF01380">
    <property type="entry name" value="SIS"/>
    <property type="match status" value="1"/>
</dbReference>
<dbReference type="CDD" id="cd05013">
    <property type="entry name" value="SIS_RpiR"/>
    <property type="match status" value="1"/>
</dbReference>
<feature type="domain" description="SIS" evidence="5">
    <location>
        <begin position="128"/>
        <end position="272"/>
    </location>
</feature>
<dbReference type="PROSITE" id="PS51071">
    <property type="entry name" value="HTH_RPIR"/>
    <property type="match status" value="1"/>
</dbReference>
<name>A0A1H1XRC6_9BRAD</name>